<feature type="region of interest" description="Disordered" evidence="1">
    <location>
        <begin position="1"/>
        <end position="22"/>
    </location>
</feature>
<dbReference type="EMBL" id="JAVRRG010000151">
    <property type="protein sequence ID" value="KAK5080348.1"/>
    <property type="molecule type" value="Genomic_DNA"/>
</dbReference>
<name>A0ABR0JZL4_9EURO</name>
<evidence type="ECO:0000313" key="2">
    <source>
        <dbReference type="EMBL" id="KAK5080348.1"/>
    </source>
</evidence>
<accession>A0ABR0JZL4</accession>
<gene>
    <name evidence="2" type="ORF">LTR24_008548</name>
</gene>
<reference evidence="2 3" key="1">
    <citation type="submission" date="2023-08" db="EMBL/GenBank/DDBJ databases">
        <title>Black Yeasts Isolated from many extreme environments.</title>
        <authorList>
            <person name="Coleine C."/>
            <person name="Stajich J.E."/>
            <person name="Selbmann L."/>
        </authorList>
    </citation>
    <scope>NUCLEOTIDE SEQUENCE [LARGE SCALE GENOMIC DNA]</scope>
    <source>
        <strain evidence="2 3">CCFEE 5885</strain>
    </source>
</reference>
<comment type="caution">
    <text evidence="2">The sequence shown here is derived from an EMBL/GenBank/DDBJ whole genome shotgun (WGS) entry which is preliminary data.</text>
</comment>
<feature type="region of interest" description="Disordered" evidence="1">
    <location>
        <begin position="80"/>
        <end position="106"/>
    </location>
</feature>
<evidence type="ECO:0000313" key="3">
    <source>
        <dbReference type="Proteomes" id="UP001345013"/>
    </source>
</evidence>
<organism evidence="2 3">
    <name type="scientific">Lithohypha guttulata</name>
    <dbReference type="NCBI Taxonomy" id="1690604"/>
    <lineage>
        <taxon>Eukaryota</taxon>
        <taxon>Fungi</taxon>
        <taxon>Dikarya</taxon>
        <taxon>Ascomycota</taxon>
        <taxon>Pezizomycotina</taxon>
        <taxon>Eurotiomycetes</taxon>
        <taxon>Chaetothyriomycetidae</taxon>
        <taxon>Chaetothyriales</taxon>
        <taxon>Trichomeriaceae</taxon>
        <taxon>Lithohypha</taxon>
    </lineage>
</organism>
<proteinExistence type="predicted"/>
<protein>
    <submittedName>
        <fullName evidence="2">Uncharacterized protein</fullName>
    </submittedName>
</protein>
<sequence length="106" mass="11670">MSFTMRPTPASIPNDTIGPAEDAVPATANDELMDLVDVRSSNFNVTHEYQIIKAYVGKGDKGLATFRVNGVRGGRSDLFEYTPETLPRPLTEPFTVDQLSSTHNNR</sequence>
<dbReference type="Proteomes" id="UP001345013">
    <property type="component" value="Unassembled WGS sequence"/>
</dbReference>
<keyword evidence="3" id="KW-1185">Reference proteome</keyword>
<evidence type="ECO:0000256" key="1">
    <source>
        <dbReference type="SAM" id="MobiDB-lite"/>
    </source>
</evidence>
<feature type="compositionally biased region" description="Polar residues" evidence="1">
    <location>
        <begin position="97"/>
        <end position="106"/>
    </location>
</feature>
<feature type="compositionally biased region" description="Low complexity" evidence="1">
    <location>
        <begin position="82"/>
        <end position="95"/>
    </location>
</feature>